<dbReference type="eggNOG" id="COG0579">
    <property type="taxonomic scope" value="Bacteria"/>
</dbReference>
<dbReference type="Pfam" id="PF01266">
    <property type="entry name" value="DAO"/>
    <property type="match status" value="1"/>
</dbReference>
<dbReference type="Proteomes" id="UP000004754">
    <property type="component" value="Unassembled WGS sequence"/>
</dbReference>
<dbReference type="AlphaFoldDB" id="E6MG51"/>
<comment type="caution">
    <text evidence="3">The sequence shown here is derived from an EMBL/GenBank/DDBJ whole genome shotgun (WGS) entry which is preliminary data.</text>
</comment>
<dbReference type="CDD" id="cd19946">
    <property type="entry name" value="GlpA-like_Fer2_BFD-like"/>
    <property type="match status" value="1"/>
</dbReference>
<evidence type="ECO:0000313" key="4">
    <source>
        <dbReference type="Proteomes" id="UP000004754"/>
    </source>
</evidence>
<dbReference type="STRING" id="887929.HMP0721_0984"/>
<feature type="domain" description="FAD dependent oxidoreductase" evidence="1">
    <location>
        <begin position="16"/>
        <end position="369"/>
    </location>
</feature>
<evidence type="ECO:0000259" key="1">
    <source>
        <dbReference type="Pfam" id="PF01266"/>
    </source>
</evidence>
<dbReference type="InterPro" id="IPR006076">
    <property type="entry name" value="FAD-dep_OxRdtase"/>
</dbReference>
<dbReference type="InterPro" id="IPR036188">
    <property type="entry name" value="FAD/NAD-bd_sf"/>
</dbReference>
<protein>
    <submittedName>
        <fullName evidence="3">FAD dependent oxidoreductase</fullName>
    </submittedName>
</protein>
<sequence length="492" mass="53394">MRQEKREDKMEQAIYDVMVIGGGITGTGIVHELAKYDLKLALLERKPDIGVGATKGNGGVVHPGYDPHPGTLKAKLNPAGARMYPQLARDLDFHIRKTGTLVVAYSDQDLKKVDELCDNARANGVAQVERIDAAQLQNREPFINKAALGALLAHTTTMIDPFEVAVAFAENAAENGADILVDQPVTGIHADEDGAFTITTPTDRFRTRYIVDAAGVHADDVAALAGLHEYRVQGRHGNLCVLDKNMPTPISTVMFPCPSPDTKGIALIPMAHGNTIIGSTATMREDKEDTSNDAEGIGELLAGAHHLIPEFQDGSVIRTFAGQRPVALDNGNDFWIAASPALPHFIHAAGIQSPGAASSPAIAEYVRDLLADADLELKPRPSYQRYRQAPPDFDRMSLEEQDALIQKDPAYGRIVCRCETVTEGEIVAAIHQRLGARTVEGVKRRTRAGMGRCQSGFCQFKVMKILARELGVPEEAVQFEEKISPVLFGRIK</sequence>
<dbReference type="HOGENOM" id="CLU_024775_3_1_9"/>
<dbReference type="Pfam" id="PF04324">
    <property type="entry name" value="Fer2_BFD"/>
    <property type="match status" value="1"/>
</dbReference>
<dbReference type="Gene3D" id="1.10.10.1100">
    <property type="entry name" value="BFD-like [2Fe-2S]-binding domain"/>
    <property type="match status" value="1"/>
</dbReference>
<name>E6MG51_9FIRM</name>
<dbReference type="SUPFAM" id="SSF51905">
    <property type="entry name" value="FAD/NAD(P)-binding domain"/>
    <property type="match status" value="1"/>
</dbReference>
<dbReference type="PANTHER" id="PTHR42720">
    <property type="entry name" value="GLYCEROL-3-PHOSPHATE DEHYDROGENASE"/>
    <property type="match status" value="1"/>
</dbReference>
<reference evidence="3 4" key="1">
    <citation type="submission" date="2010-12" db="EMBL/GenBank/DDBJ databases">
        <authorList>
            <person name="Muzny D."/>
            <person name="Qin X."/>
            <person name="Deng J."/>
            <person name="Jiang H."/>
            <person name="Liu Y."/>
            <person name="Qu J."/>
            <person name="Song X.-Z."/>
            <person name="Zhang L."/>
            <person name="Thornton R."/>
            <person name="Coyle M."/>
            <person name="Francisco L."/>
            <person name="Jackson L."/>
            <person name="Javaid M."/>
            <person name="Korchina V."/>
            <person name="Kovar C."/>
            <person name="Mata R."/>
            <person name="Mathew T."/>
            <person name="Ngo R."/>
            <person name="Nguyen L."/>
            <person name="Nguyen N."/>
            <person name="Okwuonu G."/>
            <person name="Ongeri F."/>
            <person name="Pham C."/>
            <person name="Simmons D."/>
            <person name="Wilczek-Boney K."/>
            <person name="Hale W."/>
            <person name="Jakkamsetti A."/>
            <person name="Pham P."/>
            <person name="Ruth R."/>
            <person name="San Lucas F."/>
            <person name="Warren J."/>
            <person name="Zhang J."/>
            <person name="Zhao Z."/>
            <person name="Zhou C."/>
            <person name="Zhu D."/>
            <person name="Lee S."/>
            <person name="Bess C."/>
            <person name="Blankenburg K."/>
            <person name="Forbes L."/>
            <person name="Fu Q."/>
            <person name="Gubbala S."/>
            <person name="Hirani K."/>
            <person name="Jayaseelan J.C."/>
            <person name="Lara F."/>
            <person name="Munidasa M."/>
            <person name="Palculict T."/>
            <person name="Patil S."/>
            <person name="Pu L.-L."/>
            <person name="Saada N."/>
            <person name="Tang L."/>
            <person name="Weissenberger G."/>
            <person name="Zhu Y."/>
            <person name="Hemphill L."/>
            <person name="Shang Y."/>
            <person name="Youmans B."/>
            <person name="Ayvaz T."/>
            <person name="Ross M."/>
            <person name="Santibanez J."/>
            <person name="Aqrawi P."/>
            <person name="Gross S."/>
            <person name="Joshi V."/>
            <person name="Fowler G."/>
            <person name="Nazareth L."/>
            <person name="Reid J."/>
            <person name="Worley K."/>
            <person name="Petrosino J."/>
            <person name="Highlander S."/>
            <person name="Gibbs R."/>
        </authorList>
    </citation>
    <scope>NUCLEOTIDE SEQUENCE [LARGE SCALE GENOMIC DNA]</scope>
    <source>
        <strain evidence="3 4">ATCC 23263</strain>
    </source>
</reference>
<dbReference type="InterPro" id="IPR052745">
    <property type="entry name" value="G3P_Oxidase/Oxidoreductase"/>
</dbReference>
<dbReference type="InterPro" id="IPR041854">
    <property type="entry name" value="BFD-like_2Fe2S-bd_dom_sf"/>
</dbReference>
<dbReference type="SUPFAM" id="SSF54373">
    <property type="entry name" value="FAD-linked reductases, C-terminal domain"/>
    <property type="match status" value="1"/>
</dbReference>
<gene>
    <name evidence="3" type="ORF">HMP0721_0984</name>
</gene>
<dbReference type="Gene3D" id="3.50.50.60">
    <property type="entry name" value="FAD/NAD(P)-binding domain"/>
    <property type="match status" value="1"/>
</dbReference>
<dbReference type="InterPro" id="IPR007419">
    <property type="entry name" value="BFD-like_2Fe2S-bd_dom"/>
</dbReference>
<keyword evidence="4" id="KW-1185">Reference proteome</keyword>
<dbReference type="EMBL" id="AEQN01000016">
    <property type="protein sequence ID" value="EFV01591.1"/>
    <property type="molecule type" value="Genomic_DNA"/>
</dbReference>
<dbReference type="eggNOG" id="COG1251">
    <property type="taxonomic scope" value="Bacteria"/>
</dbReference>
<evidence type="ECO:0000313" key="3">
    <source>
        <dbReference type="EMBL" id="EFV01591.1"/>
    </source>
</evidence>
<proteinExistence type="predicted"/>
<accession>E6MG51</accession>
<dbReference type="Gene3D" id="3.30.9.10">
    <property type="entry name" value="D-Amino Acid Oxidase, subunit A, domain 2"/>
    <property type="match status" value="1"/>
</dbReference>
<feature type="domain" description="BFD-like [2Fe-2S]-binding" evidence="2">
    <location>
        <begin position="414"/>
        <end position="468"/>
    </location>
</feature>
<evidence type="ECO:0000259" key="2">
    <source>
        <dbReference type="Pfam" id="PF04324"/>
    </source>
</evidence>
<organism evidence="3 4">
    <name type="scientific">Pseudoramibacter alactolyticus ATCC 23263</name>
    <dbReference type="NCBI Taxonomy" id="887929"/>
    <lineage>
        <taxon>Bacteria</taxon>
        <taxon>Bacillati</taxon>
        <taxon>Bacillota</taxon>
        <taxon>Clostridia</taxon>
        <taxon>Eubacteriales</taxon>
        <taxon>Eubacteriaceae</taxon>
        <taxon>Pseudoramibacter</taxon>
    </lineage>
</organism>
<dbReference type="PANTHER" id="PTHR42720:SF1">
    <property type="entry name" value="GLYCEROL 3-PHOSPHATE OXIDASE"/>
    <property type="match status" value="1"/>
</dbReference>